<accession>A0A853KWA4</accession>
<sequence length="238" mass="26922">MIKKFVILATAALLAGCVTATSAFNEQNKIGTIYSGKVSVPQGQVLLPPGDWKVVGKSISKNNSGQPFGEVVLAKIDADKNLDGLVMFATALETSMRYYFYATDYCDPDQSTLYYEQSANQEGGNQKCFIIEDWSLHVGANANERVKQAEAYFRGNNIKKPETMVFSNYRFSRRNKLLTVQYGFNYRQPTDEVIPGYIPEEKFSYDRPFGTELWKTNLETIIAWTKEHEEPIADTFLN</sequence>
<comment type="caution">
    <text evidence="2">The sequence shown here is derived from an EMBL/GenBank/DDBJ whole genome shotgun (WGS) entry which is preliminary data.</text>
</comment>
<proteinExistence type="predicted"/>
<evidence type="ECO:0008006" key="4">
    <source>
        <dbReference type="Google" id="ProtNLM"/>
    </source>
</evidence>
<gene>
    <name evidence="2" type="ORF">TH4_19230</name>
</gene>
<feature type="signal peptide" evidence="1">
    <location>
        <begin position="1"/>
        <end position="23"/>
    </location>
</feature>
<protein>
    <recommendedName>
        <fullName evidence="4">Lipoprotein</fullName>
    </recommendedName>
</protein>
<evidence type="ECO:0000313" key="2">
    <source>
        <dbReference type="EMBL" id="OAZ07937.1"/>
    </source>
</evidence>
<evidence type="ECO:0000256" key="1">
    <source>
        <dbReference type="SAM" id="SignalP"/>
    </source>
</evidence>
<feature type="chain" id="PRO_5032551412" description="Lipoprotein" evidence="1">
    <location>
        <begin position="24"/>
        <end position="238"/>
    </location>
</feature>
<reference evidence="2 3" key="1">
    <citation type="submission" date="2014-07" db="EMBL/GenBank/DDBJ databases">
        <title>Draft genome sequence of Thalassospira tepidiphila 1-1B.</title>
        <authorList>
            <person name="Lai Q."/>
            <person name="Shao Z."/>
        </authorList>
    </citation>
    <scope>NUCLEOTIDE SEQUENCE [LARGE SCALE GENOMIC DNA]</scope>
    <source>
        <strain evidence="2 3">MCCC 1A03514</strain>
    </source>
</reference>
<evidence type="ECO:0000313" key="3">
    <source>
        <dbReference type="Proteomes" id="UP000094009"/>
    </source>
</evidence>
<dbReference type="EMBL" id="JPVZ01000012">
    <property type="protein sequence ID" value="OAZ07937.1"/>
    <property type="molecule type" value="Genomic_DNA"/>
</dbReference>
<dbReference type="PROSITE" id="PS51257">
    <property type="entry name" value="PROKAR_LIPOPROTEIN"/>
    <property type="match status" value="1"/>
</dbReference>
<dbReference type="AlphaFoldDB" id="A0A853KWA4"/>
<keyword evidence="1" id="KW-0732">Signal</keyword>
<organism evidence="2 3">
    <name type="scientific">Thalassospira tepidiphila MCCC 1A03514</name>
    <dbReference type="NCBI Taxonomy" id="1177930"/>
    <lineage>
        <taxon>Bacteria</taxon>
        <taxon>Pseudomonadati</taxon>
        <taxon>Pseudomonadota</taxon>
        <taxon>Alphaproteobacteria</taxon>
        <taxon>Rhodospirillales</taxon>
        <taxon>Thalassospiraceae</taxon>
        <taxon>Thalassospira</taxon>
    </lineage>
</organism>
<dbReference type="RefSeq" id="WP_064782326.1">
    <property type="nucleotide sequence ID" value="NZ_JPVZ01000012.1"/>
</dbReference>
<dbReference type="Proteomes" id="UP000094009">
    <property type="component" value="Unassembled WGS sequence"/>
</dbReference>
<name>A0A853KWA4_9PROT</name>